<evidence type="ECO:0000313" key="8">
    <source>
        <dbReference type="Proteomes" id="UP000240883"/>
    </source>
</evidence>
<dbReference type="GO" id="GO:0000435">
    <property type="term" value="P:positive regulation of transcription from RNA polymerase II promoter by galactose"/>
    <property type="evidence" value="ECO:0007669"/>
    <property type="project" value="TreeGrafter"/>
</dbReference>
<dbReference type="AlphaFoldDB" id="A0A2T2N7K1"/>
<accession>A0A2T2N7K1</accession>
<feature type="compositionally biased region" description="Basic and acidic residues" evidence="5">
    <location>
        <begin position="100"/>
        <end position="109"/>
    </location>
</feature>
<keyword evidence="2" id="KW-0805">Transcription regulation</keyword>
<feature type="region of interest" description="Disordered" evidence="5">
    <location>
        <begin position="64"/>
        <end position="144"/>
    </location>
</feature>
<dbReference type="InterPro" id="IPR051127">
    <property type="entry name" value="Fungal_SecMet_Regulators"/>
</dbReference>
<dbReference type="Proteomes" id="UP000240883">
    <property type="component" value="Unassembled WGS sequence"/>
</dbReference>
<feature type="compositionally biased region" description="Low complexity" evidence="5">
    <location>
        <begin position="81"/>
        <end position="99"/>
    </location>
</feature>
<proteinExistence type="predicted"/>
<name>A0A2T2N7K1_CORCC</name>
<feature type="compositionally biased region" description="Low complexity" evidence="5">
    <location>
        <begin position="112"/>
        <end position="129"/>
    </location>
</feature>
<dbReference type="GO" id="GO:0006351">
    <property type="term" value="P:DNA-templated transcription"/>
    <property type="evidence" value="ECO:0007669"/>
    <property type="project" value="InterPro"/>
</dbReference>
<feature type="domain" description="Zn(2)-C6 fungal-type" evidence="6">
    <location>
        <begin position="17"/>
        <end position="48"/>
    </location>
</feature>
<dbReference type="EMBL" id="KZ678144">
    <property type="protein sequence ID" value="PSN61432.1"/>
    <property type="molecule type" value="Genomic_DNA"/>
</dbReference>
<organism evidence="7 8">
    <name type="scientific">Corynespora cassiicola Philippines</name>
    <dbReference type="NCBI Taxonomy" id="1448308"/>
    <lineage>
        <taxon>Eukaryota</taxon>
        <taxon>Fungi</taxon>
        <taxon>Dikarya</taxon>
        <taxon>Ascomycota</taxon>
        <taxon>Pezizomycotina</taxon>
        <taxon>Dothideomycetes</taxon>
        <taxon>Pleosporomycetidae</taxon>
        <taxon>Pleosporales</taxon>
        <taxon>Corynesporascaceae</taxon>
        <taxon>Corynespora</taxon>
    </lineage>
</organism>
<dbReference type="GO" id="GO:0000981">
    <property type="term" value="F:DNA-binding transcription factor activity, RNA polymerase II-specific"/>
    <property type="evidence" value="ECO:0007669"/>
    <property type="project" value="InterPro"/>
</dbReference>
<dbReference type="InterPro" id="IPR001138">
    <property type="entry name" value="Zn2Cys6_DnaBD"/>
</dbReference>
<dbReference type="PROSITE" id="PS50048">
    <property type="entry name" value="ZN2_CY6_FUNGAL_2"/>
    <property type="match status" value="1"/>
</dbReference>
<keyword evidence="3" id="KW-0804">Transcription</keyword>
<gene>
    <name evidence="7" type="ORF">BS50DRAFT_639247</name>
</gene>
<dbReference type="GO" id="GO:0008270">
    <property type="term" value="F:zinc ion binding"/>
    <property type="evidence" value="ECO:0007669"/>
    <property type="project" value="InterPro"/>
</dbReference>
<dbReference type="GO" id="GO:0005634">
    <property type="term" value="C:nucleus"/>
    <property type="evidence" value="ECO:0007669"/>
    <property type="project" value="TreeGrafter"/>
</dbReference>
<evidence type="ECO:0000256" key="1">
    <source>
        <dbReference type="ARBA" id="ARBA00022723"/>
    </source>
</evidence>
<dbReference type="PANTHER" id="PTHR47424">
    <property type="entry name" value="REGULATORY PROTEIN GAL4"/>
    <property type="match status" value="1"/>
</dbReference>
<dbReference type="SMART" id="SM00906">
    <property type="entry name" value="Fungal_trans"/>
    <property type="match status" value="1"/>
</dbReference>
<evidence type="ECO:0000313" key="7">
    <source>
        <dbReference type="EMBL" id="PSN61432.1"/>
    </source>
</evidence>
<dbReference type="Pfam" id="PF00172">
    <property type="entry name" value="Zn_clus"/>
    <property type="match status" value="1"/>
</dbReference>
<keyword evidence="4" id="KW-0539">Nucleus</keyword>
<evidence type="ECO:0000256" key="4">
    <source>
        <dbReference type="ARBA" id="ARBA00023242"/>
    </source>
</evidence>
<dbReference type="InterPro" id="IPR007219">
    <property type="entry name" value="XnlR_reg_dom"/>
</dbReference>
<evidence type="ECO:0000256" key="5">
    <source>
        <dbReference type="SAM" id="MobiDB-lite"/>
    </source>
</evidence>
<sequence length="729" mass="80148">MGRPKVRPEDRRRAPLACVSCQTSKKRCDSRVPCATCVHRRQPHRCVYAESSRRRQMVDVLGGRRARDAAAAAPPPPPSTAGPLSAARENQSQSQSLQQEMDRGKEGARDGTAAVHTPSATSASPSSAEETVRSFPSPESRMLRSSKGEPLFIGETASLSFLQFLRHTLRRYMGPSAFTDNGEVDRMLEVELGEQQQQEGGGEGGQGEENVEFRRELIGCYFGATCGIINVYTEEELYPLLEDDAGSAPGLPPADTAALHLALAIGRQVSATSDVEAKAASLHFFKARQIAFQGMLMDPTVDMVRVFLMMAFFLLGACRRNGASMYLGVASKAATSLGLHEMVRQSNPGAYVGDVRYRTWQSLRVLETIVTAILGRHSSVPPMPIPSPPPHSGEDMPDINHRHMALDATFMATAYIDDFAQKLSSSKTLNSAAADQILQQLRQWSASLRPELRRFPAAQILSPLPEEQESAVGNIHVACVYYFSVILITRPFLIQHLSVSLQSQAGGGGGPDQKRRHPNQSVHQLAQACIESAVYMAQVCFRASESGLLFNNMCLLKAFVFVAGLVLGFSLFVQDDSEHEKESAFNCARHVLEFLARSSPQAQHYSQILSSFSEAIVRHRQQLKEERRRTKTQYVDRILDFEAGEGAEQQQQFPFIPSLDSVGQLPPLSPSTANALSDETMAGIGAEFEVPEVALNFQWDEPTPRSNSLYSDQFPLACEAFEKIWDGLI</sequence>
<protein>
    <recommendedName>
        <fullName evidence="6">Zn(2)-C6 fungal-type domain-containing protein</fullName>
    </recommendedName>
</protein>
<reference evidence="7 8" key="1">
    <citation type="journal article" date="2018" name="Front. Microbiol.">
        <title>Genome-Wide Analysis of Corynespora cassiicola Leaf Fall Disease Putative Effectors.</title>
        <authorList>
            <person name="Lopez D."/>
            <person name="Ribeiro S."/>
            <person name="Label P."/>
            <person name="Fumanal B."/>
            <person name="Venisse J.S."/>
            <person name="Kohler A."/>
            <person name="de Oliveira R.R."/>
            <person name="Labutti K."/>
            <person name="Lipzen A."/>
            <person name="Lail K."/>
            <person name="Bauer D."/>
            <person name="Ohm R.A."/>
            <person name="Barry K.W."/>
            <person name="Spatafora J."/>
            <person name="Grigoriev I.V."/>
            <person name="Martin F.M."/>
            <person name="Pujade-Renaud V."/>
        </authorList>
    </citation>
    <scope>NUCLEOTIDE SEQUENCE [LARGE SCALE GENOMIC DNA]</scope>
    <source>
        <strain evidence="7 8">Philippines</strain>
    </source>
</reference>
<dbReference type="OrthoDB" id="4064873at2759"/>
<evidence type="ECO:0000256" key="2">
    <source>
        <dbReference type="ARBA" id="ARBA00023015"/>
    </source>
</evidence>
<evidence type="ECO:0000259" key="6">
    <source>
        <dbReference type="PROSITE" id="PS50048"/>
    </source>
</evidence>
<dbReference type="PANTHER" id="PTHR47424:SF9">
    <property type="entry name" value="TAH-2"/>
    <property type="match status" value="1"/>
</dbReference>
<dbReference type="Gene3D" id="4.10.240.10">
    <property type="entry name" value="Zn(2)-C6 fungal-type DNA-binding domain"/>
    <property type="match status" value="1"/>
</dbReference>
<evidence type="ECO:0000256" key="3">
    <source>
        <dbReference type="ARBA" id="ARBA00023163"/>
    </source>
</evidence>
<dbReference type="GO" id="GO:0000978">
    <property type="term" value="F:RNA polymerase II cis-regulatory region sequence-specific DNA binding"/>
    <property type="evidence" value="ECO:0007669"/>
    <property type="project" value="TreeGrafter"/>
</dbReference>
<dbReference type="Pfam" id="PF04082">
    <property type="entry name" value="Fungal_trans"/>
    <property type="match status" value="1"/>
</dbReference>
<dbReference type="CDD" id="cd12148">
    <property type="entry name" value="fungal_TF_MHR"/>
    <property type="match status" value="1"/>
</dbReference>
<keyword evidence="1" id="KW-0479">Metal-binding</keyword>
<dbReference type="STRING" id="1448308.A0A2T2N7K1"/>
<dbReference type="CDD" id="cd00067">
    <property type="entry name" value="GAL4"/>
    <property type="match status" value="1"/>
</dbReference>
<dbReference type="SUPFAM" id="SSF57701">
    <property type="entry name" value="Zn2/Cys6 DNA-binding domain"/>
    <property type="match status" value="1"/>
</dbReference>
<keyword evidence="8" id="KW-1185">Reference proteome</keyword>
<dbReference type="SMART" id="SM00066">
    <property type="entry name" value="GAL4"/>
    <property type="match status" value="1"/>
</dbReference>
<dbReference type="InterPro" id="IPR036864">
    <property type="entry name" value="Zn2-C6_fun-type_DNA-bd_sf"/>
</dbReference>